<protein>
    <recommendedName>
        <fullName evidence="1">Methyltransferase domain-containing protein</fullName>
    </recommendedName>
</protein>
<evidence type="ECO:0000313" key="2">
    <source>
        <dbReference type="EMBL" id="KAB8071304.1"/>
    </source>
</evidence>
<proteinExistence type="predicted"/>
<accession>A0A5N5WVU1</accession>
<dbReference type="Pfam" id="PF13649">
    <property type="entry name" value="Methyltransf_25"/>
    <property type="match status" value="1"/>
</dbReference>
<gene>
    <name evidence="2" type="ORF">BDV29DRAFT_179468</name>
</gene>
<feature type="domain" description="Methyltransferase" evidence="1">
    <location>
        <begin position="64"/>
        <end position="174"/>
    </location>
</feature>
<dbReference type="CDD" id="cd02440">
    <property type="entry name" value="AdoMet_MTases"/>
    <property type="match status" value="1"/>
</dbReference>
<dbReference type="Gene3D" id="3.40.50.150">
    <property type="entry name" value="Vaccinia Virus protein VP39"/>
    <property type="match status" value="1"/>
</dbReference>
<evidence type="ECO:0000259" key="1">
    <source>
        <dbReference type="Pfam" id="PF13649"/>
    </source>
</evidence>
<keyword evidence="3" id="KW-1185">Reference proteome</keyword>
<dbReference type="SUPFAM" id="SSF53335">
    <property type="entry name" value="S-adenosyl-L-methionine-dependent methyltransferases"/>
    <property type="match status" value="1"/>
</dbReference>
<organism evidence="2 3">
    <name type="scientific">Aspergillus leporis</name>
    <dbReference type="NCBI Taxonomy" id="41062"/>
    <lineage>
        <taxon>Eukaryota</taxon>
        <taxon>Fungi</taxon>
        <taxon>Dikarya</taxon>
        <taxon>Ascomycota</taxon>
        <taxon>Pezizomycotina</taxon>
        <taxon>Eurotiomycetes</taxon>
        <taxon>Eurotiomycetidae</taxon>
        <taxon>Eurotiales</taxon>
        <taxon>Aspergillaceae</taxon>
        <taxon>Aspergillus</taxon>
        <taxon>Aspergillus subgen. Circumdati</taxon>
    </lineage>
</organism>
<dbReference type="InterPro" id="IPR029063">
    <property type="entry name" value="SAM-dependent_MTases_sf"/>
</dbReference>
<evidence type="ECO:0000313" key="3">
    <source>
        <dbReference type="Proteomes" id="UP000326565"/>
    </source>
</evidence>
<dbReference type="EMBL" id="ML732276">
    <property type="protein sequence ID" value="KAB8071304.1"/>
    <property type="molecule type" value="Genomic_DNA"/>
</dbReference>
<dbReference type="AlphaFoldDB" id="A0A5N5WVU1"/>
<dbReference type="InterPro" id="IPR041698">
    <property type="entry name" value="Methyltransf_25"/>
</dbReference>
<sequence length="291" mass="31552">MSETESQLPTNKTSGYDTVYAVDFYHSITQIPGLLQDAFIYLGAYQQALQLRLGQPTQESPFVILDVCTGTGRVIRDLVAHLSQRGDALDATKFLGLDISQLMLDQAARLPLASPTADVAWIQGSALDLSGVPALCDGSLKVDLLIIAFSSISHFIEPGQGAQFLKEVARVLKPRTGRAYVSMRDITSTVQSDPATSGGEVQRQELPSSVLPGISYRQIRNQVQVSDNVVYVTSDVEVLNGDGNIVGTELATTAFRIWKENELQSVASNVGLNLLEIVEEGGESFYVFQLP</sequence>
<reference evidence="2 3" key="1">
    <citation type="submission" date="2019-04" db="EMBL/GenBank/DDBJ databases">
        <title>Friends and foes A comparative genomics study of 23 Aspergillus species from section Flavi.</title>
        <authorList>
            <consortium name="DOE Joint Genome Institute"/>
            <person name="Kjaerbolling I."/>
            <person name="Vesth T."/>
            <person name="Frisvad J.C."/>
            <person name="Nybo J.L."/>
            <person name="Theobald S."/>
            <person name="Kildgaard S."/>
            <person name="Isbrandt T."/>
            <person name="Kuo A."/>
            <person name="Sato A."/>
            <person name="Lyhne E.K."/>
            <person name="Kogle M.E."/>
            <person name="Wiebenga A."/>
            <person name="Kun R.S."/>
            <person name="Lubbers R.J."/>
            <person name="Makela M.R."/>
            <person name="Barry K."/>
            <person name="Chovatia M."/>
            <person name="Clum A."/>
            <person name="Daum C."/>
            <person name="Haridas S."/>
            <person name="He G."/>
            <person name="LaButti K."/>
            <person name="Lipzen A."/>
            <person name="Mondo S."/>
            <person name="Riley R."/>
            <person name="Salamov A."/>
            <person name="Simmons B.A."/>
            <person name="Magnuson J.K."/>
            <person name="Henrissat B."/>
            <person name="Mortensen U.H."/>
            <person name="Larsen T.O."/>
            <person name="Devries R.P."/>
            <person name="Grigoriev I.V."/>
            <person name="Machida M."/>
            <person name="Baker S.E."/>
            <person name="Andersen M.R."/>
        </authorList>
    </citation>
    <scope>NUCLEOTIDE SEQUENCE [LARGE SCALE GENOMIC DNA]</scope>
    <source>
        <strain evidence="2 3">CBS 151.66</strain>
    </source>
</reference>
<name>A0A5N5WVU1_9EURO</name>
<dbReference type="Proteomes" id="UP000326565">
    <property type="component" value="Unassembled WGS sequence"/>
</dbReference>
<dbReference type="OrthoDB" id="5339271at2759"/>